<dbReference type="SUPFAM" id="SSF53448">
    <property type="entry name" value="Nucleotide-diphospho-sugar transferases"/>
    <property type="match status" value="1"/>
</dbReference>
<evidence type="ECO:0000313" key="3">
    <source>
        <dbReference type="EMBL" id="MBN1571739.1"/>
    </source>
</evidence>
<evidence type="ECO:0000313" key="4">
    <source>
        <dbReference type="Proteomes" id="UP000809273"/>
    </source>
</evidence>
<evidence type="ECO:0000256" key="1">
    <source>
        <dbReference type="PROSITE-ProRule" id="PRU00339"/>
    </source>
</evidence>
<feature type="domain" description="Glycosyltransferase 2-like" evidence="2">
    <location>
        <begin position="8"/>
        <end position="125"/>
    </location>
</feature>
<dbReference type="AlphaFoldDB" id="A0A9D8KCU0"/>
<sequence>MDRGVSISVVIPTHDVKKRGDSLKEAVGSVLSQSRLPDEIIVVNGGDDRLTLKGIAGSDLIMIRVVSSNRHGPSAARNRGILEAKGDYIAFLDDDDLWHPEKLEIQMDYLEKNPEIWMVSSTMVPMGGDIRIKGGRWISGDLFGVLYMKSIVPTPTVVVKREVFDRVGFFNEEMMRAEDYDLWLRITRFFPTAHLKSPLGWVGRGAGRLSDDKVDLRKNSIRLLEKYYDPKRISKGKYRKRMSELEIYLGREYMKIGDLKEGRSHFVKAVRFRPLSLRPYRYLLGSVLR</sequence>
<dbReference type="PANTHER" id="PTHR22916">
    <property type="entry name" value="GLYCOSYLTRANSFERASE"/>
    <property type="match status" value="1"/>
</dbReference>
<dbReference type="GO" id="GO:0016758">
    <property type="term" value="F:hexosyltransferase activity"/>
    <property type="evidence" value="ECO:0007669"/>
    <property type="project" value="UniProtKB-ARBA"/>
</dbReference>
<dbReference type="Gene3D" id="3.90.550.10">
    <property type="entry name" value="Spore Coat Polysaccharide Biosynthesis Protein SpsA, Chain A"/>
    <property type="match status" value="1"/>
</dbReference>
<dbReference type="CDD" id="cd00761">
    <property type="entry name" value="Glyco_tranf_GTA_type"/>
    <property type="match status" value="1"/>
</dbReference>
<dbReference type="PROSITE" id="PS50005">
    <property type="entry name" value="TPR"/>
    <property type="match status" value="1"/>
</dbReference>
<dbReference type="Proteomes" id="UP000809273">
    <property type="component" value="Unassembled WGS sequence"/>
</dbReference>
<proteinExistence type="predicted"/>
<gene>
    <name evidence="3" type="ORF">JW984_00910</name>
</gene>
<keyword evidence="1" id="KW-0802">TPR repeat</keyword>
<dbReference type="InterPro" id="IPR001173">
    <property type="entry name" value="Glyco_trans_2-like"/>
</dbReference>
<evidence type="ECO:0000259" key="2">
    <source>
        <dbReference type="Pfam" id="PF00535"/>
    </source>
</evidence>
<comment type="caution">
    <text evidence="3">The sequence shown here is derived from an EMBL/GenBank/DDBJ whole genome shotgun (WGS) entry which is preliminary data.</text>
</comment>
<feature type="repeat" description="TPR" evidence="1">
    <location>
        <begin position="243"/>
        <end position="276"/>
    </location>
</feature>
<dbReference type="InterPro" id="IPR019734">
    <property type="entry name" value="TPR_rpt"/>
</dbReference>
<name>A0A9D8KCU0_9DELT</name>
<reference evidence="3" key="2">
    <citation type="submission" date="2021-01" db="EMBL/GenBank/DDBJ databases">
        <authorList>
            <person name="Hahn C.R."/>
            <person name="Youssef N.H."/>
            <person name="Elshahed M."/>
        </authorList>
    </citation>
    <scope>NUCLEOTIDE SEQUENCE</scope>
    <source>
        <strain evidence="3">Zod_Metabat.24</strain>
    </source>
</reference>
<accession>A0A9D8KCU0</accession>
<dbReference type="PANTHER" id="PTHR22916:SF3">
    <property type="entry name" value="UDP-GLCNAC:BETAGAL BETA-1,3-N-ACETYLGLUCOSAMINYLTRANSFERASE-LIKE PROTEIN 1"/>
    <property type="match status" value="1"/>
</dbReference>
<reference evidence="3" key="1">
    <citation type="journal article" date="2021" name="Environ. Microbiol.">
        <title>Genomic characterization of three novel Desulfobacterota classes expand the metabolic and phylogenetic diversity of the phylum.</title>
        <authorList>
            <person name="Murphy C.L."/>
            <person name="Biggerstaff J."/>
            <person name="Eichhorn A."/>
            <person name="Ewing E."/>
            <person name="Shahan R."/>
            <person name="Soriano D."/>
            <person name="Stewart S."/>
            <person name="VanMol K."/>
            <person name="Walker R."/>
            <person name="Walters P."/>
            <person name="Elshahed M.S."/>
            <person name="Youssef N.H."/>
        </authorList>
    </citation>
    <scope>NUCLEOTIDE SEQUENCE</scope>
    <source>
        <strain evidence="3">Zod_Metabat.24</strain>
    </source>
</reference>
<dbReference type="InterPro" id="IPR029044">
    <property type="entry name" value="Nucleotide-diphossugar_trans"/>
</dbReference>
<protein>
    <submittedName>
        <fullName evidence="3">Glycosyltransferase family 2 protein</fullName>
    </submittedName>
</protein>
<dbReference type="EMBL" id="JAFGIX010000003">
    <property type="protein sequence ID" value="MBN1571739.1"/>
    <property type="molecule type" value="Genomic_DNA"/>
</dbReference>
<dbReference type="Pfam" id="PF00535">
    <property type="entry name" value="Glycos_transf_2"/>
    <property type="match status" value="1"/>
</dbReference>
<organism evidence="3 4">
    <name type="scientific">Candidatus Zymogenus saltonus</name>
    <dbReference type="NCBI Taxonomy" id="2844893"/>
    <lineage>
        <taxon>Bacteria</taxon>
        <taxon>Deltaproteobacteria</taxon>
        <taxon>Candidatus Zymogenia</taxon>
        <taxon>Candidatus Zymogeniales</taxon>
        <taxon>Candidatus Zymogenaceae</taxon>
        <taxon>Candidatus Zymogenus</taxon>
    </lineage>
</organism>